<evidence type="ECO:0000256" key="5">
    <source>
        <dbReference type="ARBA" id="ARBA00022734"/>
    </source>
</evidence>
<protein>
    <submittedName>
        <fullName evidence="10">Uncharacterized protein LOC118419309</fullName>
    </submittedName>
</protein>
<dbReference type="SMART" id="SM00607">
    <property type="entry name" value="FTP"/>
    <property type="match status" value="1"/>
</dbReference>
<evidence type="ECO:0000313" key="9">
    <source>
        <dbReference type="Proteomes" id="UP000001554"/>
    </source>
</evidence>
<dbReference type="InterPro" id="IPR008979">
    <property type="entry name" value="Galactose-bd-like_sf"/>
</dbReference>
<proteinExistence type="inferred from homology"/>
<dbReference type="PANTHER" id="PTHR45713:SF6">
    <property type="entry name" value="F5_8 TYPE C DOMAIN-CONTAINING PROTEIN"/>
    <property type="match status" value="1"/>
</dbReference>
<name>A0A9J7LEZ6_BRAFL</name>
<keyword evidence="9" id="KW-1185">Reference proteome</keyword>
<dbReference type="AlphaFoldDB" id="A0A9J7LEZ6"/>
<feature type="domain" description="Fucolectin tachylectin-4 pentraxin-1" evidence="8">
    <location>
        <begin position="108"/>
        <end position="251"/>
    </location>
</feature>
<evidence type="ECO:0000256" key="6">
    <source>
        <dbReference type="ARBA" id="ARBA00022837"/>
    </source>
</evidence>
<dbReference type="RefSeq" id="XP_035681562.1">
    <property type="nucleotide sequence ID" value="XM_035825669.1"/>
</dbReference>
<comment type="similarity">
    <text evidence="2">Belongs to the fucolectin family.</text>
</comment>
<dbReference type="KEGG" id="bfo:118419309"/>
<dbReference type="FunFam" id="2.60.120.260:FF:000105">
    <property type="entry name" value="Sushi, von Willebrand factor type A, EGF and pentraxin domain-containing protein 1"/>
    <property type="match status" value="1"/>
</dbReference>
<keyword evidence="7" id="KW-1015">Disulfide bond</keyword>
<dbReference type="GeneID" id="118419309"/>
<comment type="function">
    <text evidence="1">Acts as a defensive agent. Recognizes blood group fucosylated oligosaccharides including A, B, H and Lewis B-type antigens. Does not recognize Lewis A antigen and has low affinity for monovalent haptens.</text>
</comment>
<evidence type="ECO:0000256" key="7">
    <source>
        <dbReference type="ARBA" id="ARBA00023157"/>
    </source>
</evidence>
<keyword evidence="5" id="KW-0430">Lectin</keyword>
<dbReference type="GO" id="GO:0001868">
    <property type="term" value="P:regulation of complement activation, lectin pathway"/>
    <property type="evidence" value="ECO:0007669"/>
    <property type="project" value="UniProtKB-ARBA"/>
</dbReference>
<evidence type="ECO:0000259" key="8">
    <source>
        <dbReference type="SMART" id="SM00607"/>
    </source>
</evidence>
<evidence type="ECO:0000256" key="1">
    <source>
        <dbReference type="ARBA" id="ARBA00002219"/>
    </source>
</evidence>
<dbReference type="InterPro" id="IPR006585">
    <property type="entry name" value="FTP1"/>
</dbReference>
<sequence>MGQRTILMGEGEERRVQCGVEDGPENCKFLCGEFCSSSGGWLIVDTEALQAVLDGGGSGSNPSLAVDVIGEVWGFGCFMGPIMGMDYRHLQVFLHTDMLADRISTGISVNVALGKTAFQTSNYQDGAASRAVDGNTATNWLDGSCTHTRDSGEDNPTWWVDLGQSYGIDRLVIFNRQDCCAERLNPFNIHIGDSDQVSMNPKCGGDHHIDVIQPSISVSCQGMEGRYVGVRLPGNSRKLTLCEVQVLSGANVALGKTAFQTSSFPDGAASRAVDGNTATHWLDGSCTHTRDTGEDNPTWWVDLGQSYVIDRYSISPDPLCTNVALMRTSFLF</sequence>
<keyword evidence="4" id="KW-0479">Metal-binding</keyword>
<gene>
    <name evidence="10" type="primary">LOC118419309</name>
</gene>
<accession>A0A9J7LEZ6</accession>
<evidence type="ECO:0000313" key="10">
    <source>
        <dbReference type="RefSeq" id="XP_035681562.1"/>
    </source>
</evidence>
<dbReference type="SUPFAM" id="SSF49785">
    <property type="entry name" value="Galactose-binding domain-like"/>
    <property type="match status" value="2"/>
</dbReference>
<dbReference type="GO" id="GO:0046872">
    <property type="term" value="F:metal ion binding"/>
    <property type="evidence" value="ECO:0007669"/>
    <property type="project" value="UniProtKB-KW"/>
</dbReference>
<evidence type="ECO:0000256" key="3">
    <source>
        <dbReference type="ARBA" id="ARBA00011233"/>
    </source>
</evidence>
<dbReference type="OrthoDB" id="547680at2759"/>
<dbReference type="Pfam" id="PF22633">
    <property type="entry name" value="F5_F8_type_C_2"/>
    <property type="match status" value="2"/>
</dbReference>
<reference evidence="10" key="2">
    <citation type="submission" date="2025-08" db="UniProtKB">
        <authorList>
            <consortium name="RefSeq"/>
        </authorList>
    </citation>
    <scope>IDENTIFICATION</scope>
    <source>
        <strain evidence="10">S238N-H82</strain>
        <tissue evidence="10">Testes</tissue>
    </source>
</reference>
<dbReference type="InterPro" id="IPR051941">
    <property type="entry name" value="BG_Antigen-Binding_Lectin"/>
</dbReference>
<dbReference type="Gene3D" id="2.60.120.260">
    <property type="entry name" value="Galactose-binding domain-like"/>
    <property type="match status" value="2"/>
</dbReference>
<organism evidence="9 10">
    <name type="scientific">Branchiostoma floridae</name>
    <name type="common">Florida lancelet</name>
    <name type="synonym">Amphioxus</name>
    <dbReference type="NCBI Taxonomy" id="7739"/>
    <lineage>
        <taxon>Eukaryota</taxon>
        <taxon>Metazoa</taxon>
        <taxon>Chordata</taxon>
        <taxon>Cephalochordata</taxon>
        <taxon>Leptocardii</taxon>
        <taxon>Amphioxiformes</taxon>
        <taxon>Branchiostomatidae</taxon>
        <taxon>Branchiostoma</taxon>
    </lineage>
</organism>
<keyword evidence="6" id="KW-0106">Calcium</keyword>
<evidence type="ECO:0000256" key="4">
    <source>
        <dbReference type="ARBA" id="ARBA00022723"/>
    </source>
</evidence>
<dbReference type="Proteomes" id="UP000001554">
    <property type="component" value="Chromosome 7"/>
</dbReference>
<reference evidence="9" key="1">
    <citation type="journal article" date="2020" name="Nat. Ecol. Evol.">
        <title>Deeply conserved synteny resolves early events in vertebrate evolution.</title>
        <authorList>
            <person name="Simakov O."/>
            <person name="Marletaz F."/>
            <person name="Yue J.X."/>
            <person name="O'Connell B."/>
            <person name="Jenkins J."/>
            <person name="Brandt A."/>
            <person name="Calef R."/>
            <person name="Tung C.H."/>
            <person name="Huang T.K."/>
            <person name="Schmutz J."/>
            <person name="Satoh N."/>
            <person name="Yu J.K."/>
            <person name="Putnam N.H."/>
            <person name="Green R.E."/>
            <person name="Rokhsar D.S."/>
        </authorList>
    </citation>
    <scope>NUCLEOTIDE SEQUENCE [LARGE SCALE GENOMIC DNA]</scope>
    <source>
        <strain evidence="9">S238N-H82</strain>
    </source>
</reference>
<dbReference type="GO" id="GO:0010185">
    <property type="term" value="P:regulation of cellular defense response"/>
    <property type="evidence" value="ECO:0007669"/>
    <property type="project" value="UniProtKB-ARBA"/>
</dbReference>
<evidence type="ECO:0000256" key="2">
    <source>
        <dbReference type="ARBA" id="ARBA00010147"/>
    </source>
</evidence>
<comment type="subunit">
    <text evidence="3">Homotrimer.</text>
</comment>
<dbReference type="PANTHER" id="PTHR45713">
    <property type="entry name" value="FTP DOMAIN-CONTAINING PROTEIN"/>
    <property type="match status" value="1"/>
</dbReference>
<dbReference type="GO" id="GO:0042806">
    <property type="term" value="F:fucose binding"/>
    <property type="evidence" value="ECO:0007669"/>
    <property type="project" value="UniProtKB-ARBA"/>
</dbReference>